<accession>A0A120AG01</accession>
<dbReference type="OrthoDB" id="9795612at2"/>
<reference evidence="3 4" key="1">
    <citation type="journal article" date="2014" name="Genome Announc.">
        <title>Draft Genome Sequence of Lysobacter capsici AZ78, a Bacterium Antagonistic to Plant-Pathogenic Oomycetes.</title>
        <authorList>
            <person name="Puopolo G."/>
            <person name="Sonego P."/>
            <person name="Engelen K."/>
            <person name="Pertot I."/>
        </authorList>
    </citation>
    <scope>NUCLEOTIDE SEQUENCE [LARGE SCALE GENOMIC DNA]</scope>
    <source>
        <strain evidence="3 4">AZ78</strain>
    </source>
</reference>
<keyword evidence="4" id="KW-1185">Reference proteome</keyword>
<feature type="region of interest" description="Disordered" evidence="1">
    <location>
        <begin position="145"/>
        <end position="177"/>
    </location>
</feature>
<evidence type="ECO:0000256" key="1">
    <source>
        <dbReference type="SAM" id="MobiDB-lite"/>
    </source>
</evidence>
<evidence type="ECO:0000259" key="2">
    <source>
        <dbReference type="Pfam" id="PF08334"/>
    </source>
</evidence>
<name>A0A120AG01_9GAMM</name>
<gene>
    <name evidence="3" type="ORF">AZ78_1366</name>
</gene>
<dbReference type="InterPro" id="IPR013545">
    <property type="entry name" value="T2SS_protein-GspG_C"/>
</dbReference>
<dbReference type="Gene3D" id="3.30.700.10">
    <property type="entry name" value="Glycoprotein, Type 4 Pilin"/>
    <property type="match status" value="1"/>
</dbReference>
<dbReference type="RefSeq" id="WP_051547893.1">
    <property type="nucleotide sequence ID" value="NZ_JAJA02000001.1"/>
</dbReference>
<feature type="compositionally biased region" description="Polar residues" evidence="1">
    <location>
        <begin position="167"/>
        <end position="177"/>
    </location>
</feature>
<comment type="caution">
    <text evidence="3">The sequence shown here is derived from an EMBL/GenBank/DDBJ whole genome shotgun (WGS) entry which is preliminary data.</text>
</comment>
<dbReference type="SUPFAM" id="SSF54523">
    <property type="entry name" value="Pili subunits"/>
    <property type="match status" value="1"/>
</dbReference>
<evidence type="ECO:0000313" key="3">
    <source>
        <dbReference type="EMBL" id="KWS03817.1"/>
    </source>
</evidence>
<feature type="domain" description="Type II secretion system protein GspG C-terminal" evidence="2">
    <location>
        <begin position="39"/>
        <end position="125"/>
    </location>
</feature>
<dbReference type="EMBL" id="JAJA02000001">
    <property type="protein sequence ID" value="KWS03817.1"/>
    <property type="molecule type" value="Genomic_DNA"/>
</dbReference>
<sequence>MSKRIWKIAVGAVLVVACLILIGWVLSRVLGGSRCTVSSRVRGQVATMGGKLQSFQCDQGFFPPTLQVLTDPKLPGGPYAKDAELRDSWGRPLYYHVERDEQRFVLFSLGHDGLIGGEDQDADIAYVGNRARVDDAQWWRRDANFQSPDCPKLESPPSVMTRPPQETAASSGACSEE</sequence>
<proteinExistence type="predicted"/>
<dbReference type="Proteomes" id="UP000023435">
    <property type="component" value="Unassembled WGS sequence"/>
</dbReference>
<protein>
    <submittedName>
        <fullName evidence="3">General secretion pathway protein G</fullName>
    </submittedName>
</protein>
<dbReference type="AlphaFoldDB" id="A0A120AG01"/>
<dbReference type="Pfam" id="PF08334">
    <property type="entry name" value="T2SSG"/>
    <property type="match status" value="1"/>
</dbReference>
<dbReference type="InterPro" id="IPR045584">
    <property type="entry name" value="Pilin-like"/>
</dbReference>
<evidence type="ECO:0000313" key="4">
    <source>
        <dbReference type="Proteomes" id="UP000023435"/>
    </source>
</evidence>
<organism evidence="3 4">
    <name type="scientific">Lysobacter capsici AZ78</name>
    <dbReference type="NCBI Taxonomy" id="1444315"/>
    <lineage>
        <taxon>Bacteria</taxon>
        <taxon>Pseudomonadati</taxon>
        <taxon>Pseudomonadota</taxon>
        <taxon>Gammaproteobacteria</taxon>
        <taxon>Lysobacterales</taxon>
        <taxon>Lysobacteraceae</taxon>
        <taxon>Lysobacter</taxon>
    </lineage>
</organism>
<dbReference type="PROSITE" id="PS51257">
    <property type="entry name" value="PROKAR_LIPOPROTEIN"/>
    <property type="match status" value="1"/>
</dbReference>